<evidence type="ECO:0000313" key="3">
    <source>
        <dbReference type="Proteomes" id="UP000515743"/>
    </source>
</evidence>
<sequence>MQKYPVPTPPLPLGVFVPLTSPSAAVALSVGALPDAPRIVRAVLQPHPLTGGWKVRAQVGVLGVLDAEAAESYPGFQQCQRQLLSPEVFAMVTIAADNLHVGVILPPPGMEVAHGDHGGRTVLAATPHAAKLVTVDTAASEDISEADLAALSGTSHVAQLQRDGDSGSGAVVLVDDTVWGTVSLTPTLERAFDEHHELYAFAFITDDELVIVVSNEMDEARRSADFTAPPLPSPPASSHSSPDAGDEEFNDETLANEHSRPHSGTYGLHNPDGDWGVTLSAESFANDLPQNKGNGNTN</sequence>
<evidence type="ECO:0000313" key="2">
    <source>
        <dbReference type="EMBL" id="QNE89299.1"/>
    </source>
</evidence>
<dbReference type="AlphaFoldDB" id="A0A7G7CNY3"/>
<dbReference type="KEGG" id="cik:H0194_09680"/>
<evidence type="ECO:0000256" key="1">
    <source>
        <dbReference type="SAM" id="MobiDB-lite"/>
    </source>
</evidence>
<keyword evidence="3" id="KW-1185">Reference proteome</keyword>
<reference evidence="2 3" key="1">
    <citation type="submission" date="2020-07" db="EMBL/GenBank/DDBJ databases">
        <title>Complete genome and description of Corynebacterium incognita strain Marseille-Q3630 sp. nov.</title>
        <authorList>
            <person name="Boxberger M."/>
        </authorList>
    </citation>
    <scope>NUCLEOTIDE SEQUENCE [LARGE SCALE GENOMIC DNA]</scope>
    <source>
        <strain evidence="2 3">Marseille-Q3630</strain>
    </source>
</reference>
<dbReference type="Proteomes" id="UP000515743">
    <property type="component" value="Chromosome"/>
</dbReference>
<gene>
    <name evidence="2" type="ORF">H0194_09680</name>
</gene>
<accession>A0A7G7CNY3</accession>
<organism evidence="2 3">
    <name type="scientific">Corynebacterium incognita</name>
    <dbReference type="NCBI Taxonomy" id="2754725"/>
    <lineage>
        <taxon>Bacteria</taxon>
        <taxon>Bacillati</taxon>
        <taxon>Actinomycetota</taxon>
        <taxon>Actinomycetes</taxon>
        <taxon>Mycobacteriales</taxon>
        <taxon>Corynebacteriaceae</taxon>
        <taxon>Corynebacterium</taxon>
    </lineage>
</organism>
<dbReference type="EMBL" id="CP059404">
    <property type="protein sequence ID" value="QNE89299.1"/>
    <property type="molecule type" value="Genomic_DNA"/>
</dbReference>
<feature type="region of interest" description="Disordered" evidence="1">
    <location>
        <begin position="224"/>
        <end position="298"/>
    </location>
</feature>
<name>A0A7G7CNY3_9CORY</name>
<dbReference type="RefSeq" id="WP_185175674.1">
    <property type="nucleotide sequence ID" value="NZ_CP059404.1"/>
</dbReference>
<proteinExistence type="predicted"/>
<feature type="compositionally biased region" description="Polar residues" evidence="1">
    <location>
        <begin position="280"/>
        <end position="298"/>
    </location>
</feature>
<protein>
    <submittedName>
        <fullName evidence="2">Uncharacterized protein</fullName>
    </submittedName>
</protein>